<organism evidence="1 2">
    <name type="scientific">Parelaphostrongylus tenuis</name>
    <name type="common">Meningeal worm</name>
    <dbReference type="NCBI Taxonomy" id="148309"/>
    <lineage>
        <taxon>Eukaryota</taxon>
        <taxon>Metazoa</taxon>
        <taxon>Ecdysozoa</taxon>
        <taxon>Nematoda</taxon>
        <taxon>Chromadorea</taxon>
        <taxon>Rhabditida</taxon>
        <taxon>Rhabditina</taxon>
        <taxon>Rhabditomorpha</taxon>
        <taxon>Strongyloidea</taxon>
        <taxon>Metastrongylidae</taxon>
        <taxon>Parelaphostrongylus</taxon>
    </lineage>
</organism>
<comment type="caution">
    <text evidence="1">The sequence shown here is derived from an EMBL/GenBank/DDBJ whole genome shotgun (WGS) entry which is preliminary data.</text>
</comment>
<sequence length="136" mass="15198">MSQLGIGDSTRQKTMIALENINRAKAQGFASKRTTSPFFVKFRAGNTNLKDSHAQNAQATAVCSQIDKELNRAGSFWIIHRIVLTYRRLTIISSGREAVPEQEQVPMHQSFLPMTDNFLEFEDGEPTHVAASTSRT</sequence>
<evidence type="ECO:0000313" key="1">
    <source>
        <dbReference type="EMBL" id="KAJ1348109.1"/>
    </source>
</evidence>
<dbReference type="EMBL" id="JAHQIW010000433">
    <property type="protein sequence ID" value="KAJ1348109.1"/>
    <property type="molecule type" value="Genomic_DNA"/>
</dbReference>
<keyword evidence="2" id="KW-1185">Reference proteome</keyword>
<dbReference type="AlphaFoldDB" id="A0AAD5MI82"/>
<reference evidence="1" key="1">
    <citation type="submission" date="2021-06" db="EMBL/GenBank/DDBJ databases">
        <title>Parelaphostrongylus tenuis whole genome reference sequence.</title>
        <authorList>
            <person name="Garwood T.J."/>
            <person name="Larsen P.A."/>
            <person name="Fountain-Jones N.M."/>
            <person name="Garbe J.R."/>
            <person name="Macchietto M.G."/>
            <person name="Kania S.A."/>
            <person name="Gerhold R.W."/>
            <person name="Richards J.E."/>
            <person name="Wolf T.M."/>
        </authorList>
    </citation>
    <scope>NUCLEOTIDE SEQUENCE</scope>
    <source>
        <strain evidence="1">MNPRO001-30</strain>
        <tissue evidence="1">Meninges</tissue>
    </source>
</reference>
<name>A0AAD5MI82_PARTN</name>
<gene>
    <name evidence="1" type="ORF">KIN20_003339</name>
</gene>
<evidence type="ECO:0000313" key="2">
    <source>
        <dbReference type="Proteomes" id="UP001196413"/>
    </source>
</evidence>
<accession>A0AAD5MI82</accession>
<dbReference type="Proteomes" id="UP001196413">
    <property type="component" value="Unassembled WGS sequence"/>
</dbReference>
<proteinExistence type="predicted"/>
<protein>
    <submittedName>
        <fullName evidence="1">Uncharacterized protein</fullName>
    </submittedName>
</protein>